<comment type="caution">
    <text evidence="2">The sequence shown here is derived from an EMBL/GenBank/DDBJ whole genome shotgun (WGS) entry which is preliminary data.</text>
</comment>
<dbReference type="Proteomes" id="UP000639643">
    <property type="component" value="Unassembled WGS sequence"/>
</dbReference>
<accession>A0A8H6J179</accession>
<feature type="region of interest" description="Disordered" evidence="1">
    <location>
        <begin position="24"/>
        <end position="78"/>
    </location>
</feature>
<dbReference type="EMBL" id="WIGM01001130">
    <property type="protein sequence ID" value="KAF6804517.1"/>
    <property type="molecule type" value="Genomic_DNA"/>
</dbReference>
<dbReference type="AlphaFoldDB" id="A0A8H6J179"/>
<name>A0A8H6J179_9PEZI</name>
<gene>
    <name evidence="2" type="ORF">CMUS01_14825</name>
</gene>
<feature type="compositionally biased region" description="Polar residues" evidence="1">
    <location>
        <begin position="49"/>
        <end position="63"/>
    </location>
</feature>
<protein>
    <submittedName>
        <fullName evidence="2">Uncharacterized protein</fullName>
    </submittedName>
</protein>
<keyword evidence="3" id="KW-1185">Reference proteome</keyword>
<evidence type="ECO:0000256" key="1">
    <source>
        <dbReference type="SAM" id="MobiDB-lite"/>
    </source>
</evidence>
<reference evidence="2" key="1">
    <citation type="journal article" date="2020" name="Phytopathology">
        <title>Genome Sequence Resources of Colletotrichum truncatum, C. plurivorum, C. musicola, and C. sojae: Four Species Pathogenic to Soybean (Glycine max).</title>
        <authorList>
            <person name="Rogerio F."/>
            <person name="Boufleur T.R."/>
            <person name="Ciampi-Guillardi M."/>
            <person name="Sukno S.A."/>
            <person name="Thon M.R."/>
            <person name="Massola Junior N.S."/>
            <person name="Baroncelli R."/>
        </authorList>
    </citation>
    <scope>NUCLEOTIDE SEQUENCE</scope>
    <source>
        <strain evidence="2">LFN0074</strain>
    </source>
</reference>
<evidence type="ECO:0000313" key="2">
    <source>
        <dbReference type="EMBL" id="KAF6804517.1"/>
    </source>
</evidence>
<organism evidence="2 3">
    <name type="scientific">Colletotrichum musicola</name>
    <dbReference type="NCBI Taxonomy" id="2175873"/>
    <lineage>
        <taxon>Eukaryota</taxon>
        <taxon>Fungi</taxon>
        <taxon>Dikarya</taxon>
        <taxon>Ascomycota</taxon>
        <taxon>Pezizomycotina</taxon>
        <taxon>Sordariomycetes</taxon>
        <taxon>Hypocreomycetidae</taxon>
        <taxon>Glomerellales</taxon>
        <taxon>Glomerellaceae</taxon>
        <taxon>Colletotrichum</taxon>
        <taxon>Colletotrichum orchidearum species complex</taxon>
    </lineage>
</organism>
<proteinExistence type="predicted"/>
<sequence length="78" mass="8767">MPDYDNGSRIHTTQIELLLLPQPLSKARPLMPRRPRPHPLAPKPEIVMTNESSRNLANSNGQQDVKKNYKVDPGPVCV</sequence>
<evidence type="ECO:0000313" key="3">
    <source>
        <dbReference type="Proteomes" id="UP000639643"/>
    </source>
</evidence>